<reference evidence="1 2" key="1">
    <citation type="submission" date="2015-12" db="EMBL/GenBank/DDBJ databases">
        <title>The genome of Folsomia candida.</title>
        <authorList>
            <person name="Faddeeva A."/>
            <person name="Derks M.F."/>
            <person name="Anvar Y."/>
            <person name="Smit S."/>
            <person name="Van Straalen N."/>
            <person name="Roelofs D."/>
        </authorList>
    </citation>
    <scope>NUCLEOTIDE SEQUENCE [LARGE SCALE GENOMIC DNA]</scope>
    <source>
        <strain evidence="1 2">VU population</strain>
        <tissue evidence="1">Whole body</tissue>
    </source>
</reference>
<dbReference type="AlphaFoldDB" id="A0A226DTD5"/>
<name>A0A226DTD5_FOLCA</name>
<evidence type="ECO:0000313" key="1">
    <source>
        <dbReference type="EMBL" id="OXA48473.1"/>
    </source>
</evidence>
<organism evidence="1 2">
    <name type="scientific">Folsomia candida</name>
    <name type="common">Springtail</name>
    <dbReference type="NCBI Taxonomy" id="158441"/>
    <lineage>
        <taxon>Eukaryota</taxon>
        <taxon>Metazoa</taxon>
        <taxon>Ecdysozoa</taxon>
        <taxon>Arthropoda</taxon>
        <taxon>Hexapoda</taxon>
        <taxon>Collembola</taxon>
        <taxon>Entomobryomorpha</taxon>
        <taxon>Isotomoidea</taxon>
        <taxon>Isotomidae</taxon>
        <taxon>Proisotominae</taxon>
        <taxon>Folsomia</taxon>
    </lineage>
</organism>
<evidence type="ECO:0000313" key="2">
    <source>
        <dbReference type="Proteomes" id="UP000198287"/>
    </source>
</evidence>
<comment type="caution">
    <text evidence="1">The sequence shown here is derived from an EMBL/GenBank/DDBJ whole genome shotgun (WGS) entry which is preliminary data.</text>
</comment>
<keyword evidence="2" id="KW-1185">Reference proteome</keyword>
<accession>A0A226DTD5</accession>
<sequence>MGIVPSIPQAVVPVWRAESPAAFNRPIADTPRGRLRVGNPASHIIEANWEDEEEVEAQVHDNLSRVPRPEFGDHNIRLLSYYKFKEGEDPRITANRRLKDLVIQERQFKIKRDWGALKALMNRKMDAILEGFLTNASGDVDANDPERVPFLVENRENVPTMDRMWNDLVLPMGGPREIEANEEYYRLLIGRGDLSSTEFPEYHPGQCYFCEGVRYGRLLSAAEKSGMTKEKNDAKVQGSRS</sequence>
<dbReference type="Proteomes" id="UP000198287">
    <property type="component" value="Unassembled WGS sequence"/>
</dbReference>
<protein>
    <submittedName>
        <fullName evidence="1">Uncharacterized protein</fullName>
    </submittedName>
</protein>
<proteinExistence type="predicted"/>
<gene>
    <name evidence="1" type="ORF">Fcan01_16617</name>
</gene>
<dbReference type="EMBL" id="LNIX01000011">
    <property type="protein sequence ID" value="OXA48473.1"/>
    <property type="molecule type" value="Genomic_DNA"/>
</dbReference>